<dbReference type="AlphaFoldDB" id="A0A7W2APG9"/>
<dbReference type="PANTHER" id="PTHR40084">
    <property type="entry name" value="PHOSPHOHYDROLASE, PHP FAMILY"/>
    <property type="match status" value="1"/>
</dbReference>
<dbReference type="Gene3D" id="3.20.20.140">
    <property type="entry name" value="Metal-dependent hydrolases"/>
    <property type="match status" value="1"/>
</dbReference>
<sequence length="397" mass="44559">MTLKKIYADFHIHIGRTSHNLPVKITAARNLTFENIVKEAHHCKGLGMIGVIDAQSPPVQEDIIKGLESGLYKEHPDGGIIYGKTTCLLGAEIEIREPGLGPAHVLVYLKTLAQMQQFTDWCRKSMKNIRLSTQRLYQPVRALQEKVWELDGIFIPAHVFTPFKSIYGSATDKMGKLLDLEKVSAVELGLSSDTDLADRLSELSRFPFVTNSDAHSLPKIGREYNEILVIEPSFEEFRRALKGVNGRKIVANCGLNPKLGKYYRSRCLKCDSIWPENEPERCPGCGSTRMVKGVYDRILELSDQPCQHPHFRPPYRYQVPLEFIPKLGKKTLDKLLLAFGTEMNVLNQVPIERIAEVAGEGIAHQIWLAREERLEFVEGGGGIYGRVKTAGYSAKGS</sequence>
<reference evidence="1 2" key="1">
    <citation type="submission" date="2020-07" db="EMBL/GenBank/DDBJ databases">
        <title>Thermoactinomyces phylogeny.</title>
        <authorList>
            <person name="Dunlap C."/>
        </authorList>
    </citation>
    <scope>NUCLEOTIDE SEQUENCE [LARGE SCALE GENOMIC DNA]</scope>
    <source>
        <strain evidence="1 2">AMNI-1</strain>
    </source>
</reference>
<dbReference type="CDD" id="cd19067">
    <property type="entry name" value="PfuEndoQ-like"/>
    <property type="match status" value="1"/>
</dbReference>
<evidence type="ECO:0000313" key="2">
    <source>
        <dbReference type="Proteomes" id="UP000538292"/>
    </source>
</evidence>
<keyword evidence="2" id="KW-1185">Reference proteome</keyword>
<dbReference type="SUPFAM" id="SSF89550">
    <property type="entry name" value="PHP domain-like"/>
    <property type="match status" value="1"/>
</dbReference>
<accession>A0A7W2APG9</accession>
<proteinExistence type="predicted"/>
<name>A0A7W2APG9_9BACL</name>
<protein>
    <submittedName>
        <fullName evidence="1">TIGR00375 family protein</fullName>
    </submittedName>
</protein>
<dbReference type="InterPro" id="IPR016195">
    <property type="entry name" value="Pol/histidinol_Pase-like"/>
</dbReference>
<comment type="caution">
    <text evidence="1">The sequence shown here is derived from an EMBL/GenBank/DDBJ whole genome shotgun (WGS) entry which is preliminary data.</text>
</comment>
<dbReference type="Pfam" id="PF13263">
    <property type="entry name" value="PHP_C"/>
    <property type="match status" value="1"/>
</dbReference>
<organism evidence="1 2">
    <name type="scientific">Thermoactinomyces mirandus</name>
    <dbReference type="NCBI Taxonomy" id="2756294"/>
    <lineage>
        <taxon>Bacteria</taxon>
        <taxon>Bacillati</taxon>
        <taxon>Bacillota</taxon>
        <taxon>Bacilli</taxon>
        <taxon>Bacillales</taxon>
        <taxon>Thermoactinomycetaceae</taxon>
        <taxon>Thermoactinomyces</taxon>
    </lineage>
</organism>
<dbReference type="EMBL" id="JACEOL010000002">
    <property type="protein sequence ID" value="MBA4600949.1"/>
    <property type="molecule type" value="Genomic_DNA"/>
</dbReference>
<gene>
    <name evidence="1" type="ORF">H2C83_01125</name>
</gene>
<dbReference type="RefSeq" id="WP_181736917.1">
    <property type="nucleotide sequence ID" value="NZ_JACEOL010000002.1"/>
</dbReference>
<dbReference type="PANTHER" id="PTHR40084:SF1">
    <property type="entry name" value="PHOSPHOTRANSFERASE"/>
    <property type="match status" value="1"/>
</dbReference>
<dbReference type="Proteomes" id="UP000538292">
    <property type="component" value="Unassembled WGS sequence"/>
</dbReference>
<evidence type="ECO:0000313" key="1">
    <source>
        <dbReference type="EMBL" id="MBA4600949.1"/>
    </source>
</evidence>